<evidence type="ECO:0000313" key="1">
    <source>
        <dbReference type="EMBL" id="DAE07435.1"/>
    </source>
</evidence>
<protein>
    <submittedName>
        <fullName evidence="1">Uncharacterized protein</fullName>
    </submittedName>
</protein>
<sequence length="42" mass="5009">MTEFKCEAHGVKEHYHQMMIMLFFNTKKRVAISHHSSILFIS</sequence>
<reference evidence="1" key="1">
    <citation type="journal article" date="2021" name="Proc. Natl. Acad. Sci. U.S.A.">
        <title>A Catalog of Tens of Thousands of Viruses from Human Metagenomes Reveals Hidden Associations with Chronic Diseases.</title>
        <authorList>
            <person name="Tisza M.J."/>
            <person name="Buck C.B."/>
        </authorList>
    </citation>
    <scope>NUCLEOTIDE SEQUENCE</scope>
    <source>
        <strain evidence="1">CtRcp9</strain>
    </source>
</reference>
<name>A0A8S5PLU2_9CAUD</name>
<organism evidence="1">
    <name type="scientific">Siphoviridae sp. ctRcp9</name>
    <dbReference type="NCBI Taxonomy" id="2825504"/>
    <lineage>
        <taxon>Viruses</taxon>
        <taxon>Duplodnaviria</taxon>
        <taxon>Heunggongvirae</taxon>
        <taxon>Uroviricota</taxon>
        <taxon>Caudoviricetes</taxon>
    </lineage>
</organism>
<proteinExistence type="predicted"/>
<dbReference type="EMBL" id="BK015450">
    <property type="protein sequence ID" value="DAE07435.1"/>
    <property type="molecule type" value="Genomic_DNA"/>
</dbReference>
<accession>A0A8S5PLU2</accession>